<evidence type="ECO:0000313" key="4">
    <source>
        <dbReference type="Proteomes" id="UP001500298"/>
    </source>
</evidence>
<dbReference type="Pfam" id="PF02567">
    <property type="entry name" value="PhzC-PhzF"/>
    <property type="match status" value="1"/>
</dbReference>
<dbReference type="Gene3D" id="3.10.310.10">
    <property type="entry name" value="Diaminopimelate Epimerase, Chain A, domain 1"/>
    <property type="match status" value="2"/>
</dbReference>
<dbReference type="RefSeq" id="WP_345373359.1">
    <property type="nucleotide sequence ID" value="NZ_BAABJX010000048.1"/>
</dbReference>
<sequence>MNTTNTLPIYQVDAFAYQQFKGNPAAVCLLGEWLEDELLQNIAAENNLSETAFIVTKEGAYSIRWFTPTTEVDLCGHATMAAAHVLFEHLQYNQSKILFNSPRSGVLEVTKEANDRLTLNFPAQKIEMIPPSQKLDTALGTAVHGTYKSSDDIMIVVGSENEVRHLTPNLTALGQLPYRGIIVTAKGDTVDFVSRFFGPAVGIEEDPVTGSAHTKLIPYWAKKLGKDTLHAQQLSARGGDLYCQLQGDRVLISGRAVTYMKGEIFIR</sequence>
<dbReference type="PANTHER" id="PTHR13774:SF17">
    <property type="entry name" value="PHENAZINE BIOSYNTHESIS-LIKE DOMAIN-CONTAINING PROTEIN"/>
    <property type="match status" value="1"/>
</dbReference>
<organism evidence="3 4">
    <name type="scientific">Algivirga pacifica</name>
    <dbReference type="NCBI Taxonomy" id="1162670"/>
    <lineage>
        <taxon>Bacteria</taxon>
        <taxon>Pseudomonadati</taxon>
        <taxon>Bacteroidota</taxon>
        <taxon>Cytophagia</taxon>
        <taxon>Cytophagales</taxon>
        <taxon>Flammeovirgaceae</taxon>
        <taxon>Algivirga</taxon>
    </lineage>
</organism>
<dbReference type="Proteomes" id="UP001500298">
    <property type="component" value="Unassembled WGS sequence"/>
</dbReference>
<dbReference type="PIRSF" id="PIRSF016184">
    <property type="entry name" value="PhzC_PhzF"/>
    <property type="match status" value="1"/>
</dbReference>
<comment type="caution">
    <text evidence="3">The sequence shown here is derived from an EMBL/GenBank/DDBJ whole genome shotgun (WGS) entry which is preliminary data.</text>
</comment>
<dbReference type="NCBIfam" id="TIGR00654">
    <property type="entry name" value="PhzF_family"/>
    <property type="match status" value="1"/>
</dbReference>
<keyword evidence="4" id="KW-1185">Reference proteome</keyword>
<protein>
    <submittedName>
        <fullName evidence="3">PhzF family phenazine biosynthesis protein</fullName>
    </submittedName>
</protein>
<accession>A0ABP9DF83</accession>
<dbReference type="EMBL" id="BAABJX010000048">
    <property type="protein sequence ID" value="GAA4843617.1"/>
    <property type="molecule type" value="Genomic_DNA"/>
</dbReference>
<evidence type="ECO:0000256" key="2">
    <source>
        <dbReference type="ARBA" id="ARBA00023235"/>
    </source>
</evidence>
<dbReference type="InterPro" id="IPR003719">
    <property type="entry name" value="Phenazine_PhzF-like"/>
</dbReference>
<proteinExistence type="inferred from homology"/>
<dbReference type="SUPFAM" id="SSF54506">
    <property type="entry name" value="Diaminopimelate epimerase-like"/>
    <property type="match status" value="1"/>
</dbReference>
<dbReference type="PANTHER" id="PTHR13774">
    <property type="entry name" value="PHENAZINE BIOSYNTHESIS PROTEIN"/>
    <property type="match status" value="1"/>
</dbReference>
<comment type="similarity">
    <text evidence="1">Belongs to the PhzF family.</text>
</comment>
<evidence type="ECO:0000313" key="3">
    <source>
        <dbReference type="EMBL" id="GAA4843617.1"/>
    </source>
</evidence>
<evidence type="ECO:0000256" key="1">
    <source>
        <dbReference type="ARBA" id="ARBA00008270"/>
    </source>
</evidence>
<keyword evidence="2" id="KW-0413">Isomerase</keyword>
<reference evidence="4" key="1">
    <citation type="journal article" date="2019" name="Int. J. Syst. Evol. Microbiol.">
        <title>The Global Catalogue of Microorganisms (GCM) 10K type strain sequencing project: providing services to taxonomists for standard genome sequencing and annotation.</title>
        <authorList>
            <consortium name="The Broad Institute Genomics Platform"/>
            <consortium name="The Broad Institute Genome Sequencing Center for Infectious Disease"/>
            <person name="Wu L."/>
            <person name="Ma J."/>
        </authorList>
    </citation>
    <scope>NUCLEOTIDE SEQUENCE [LARGE SCALE GENOMIC DNA]</scope>
    <source>
        <strain evidence="4">JCM 18326</strain>
    </source>
</reference>
<gene>
    <name evidence="3" type="ORF">GCM10023331_30740</name>
</gene>
<name>A0ABP9DF83_9BACT</name>